<dbReference type="InterPro" id="IPR045874">
    <property type="entry name" value="LRK10/LRL21-25-like"/>
</dbReference>
<evidence type="ECO:0000313" key="8">
    <source>
        <dbReference type="EMBL" id="OEL16315.1"/>
    </source>
</evidence>
<keyword evidence="2" id="KW-0723">Serine/threonine-protein kinase</keyword>
<evidence type="ECO:0000256" key="1">
    <source>
        <dbReference type="ARBA" id="ARBA00004479"/>
    </source>
</evidence>
<keyword evidence="2" id="KW-0808">Transferase</keyword>
<evidence type="ECO:0000256" key="3">
    <source>
        <dbReference type="ARBA" id="ARBA00022692"/>
    </source>
</evidence>
<comment type="subcellular location">
    <subcellularLocation>
        <location evidence="1">Membrane</location>
        <topology evidence="1">Single-pass type I membrane protein</topology>
    </subcellularLocation>
</comment>
<keyword evidence="4" id="KW-0732">Signal</keyword>
<keyword evidence="2" id="KW-0418">Kinase</keyword>
<dbReference type="EMBL" id="LWDX02063342">
    <property type="protein sequence ID" value="OEL16315.1"/>
    <property type="molecule type" value="Genomic_DNA"/>
</dbReference>
<evidence type="ECO:0000256" key="7">
    <source>
        <dbReference type="ARBA" id="ARBA00023180"/>
    </source>
</evidence>
<reference evidence="8 9" key="1">
    <citation type="submission" date="2016-09" db="EMBL/GenBank/DDBJ databases">
        <title>The draft genome of Dichanthelium oligosanthes: A C3 panicoid grass species.</title>
        <authorList>
            <person name="Studer A.J."/>
            <person name="Schnable J.C."/>
            <person name="Brutnell T.P."/>
        </authorList>
    </citation>
    <scope>NUCLEOTIDE SEQUENCE [LARGE SCALE GENOMIC DNA]</scope>
    <source>
        <strain evidence="9">cv. Kellogg 1175</strain>
        <tissue evidence="8">Leaf</tissue>
    </source>
</reference>
<protein>
    <submittedName>
        <fullName evidence="8">Uncharacterized protein</fullName>
    </submittedName>
</protein>
<evidence type="ECO:0000256" key="4">
    <source>
        <dbReference type="ARBA" id="ARBA00022729"/>
    </source>
</evidence>
<proteinExistence type="predicted"/>
<evidence type="ECO:0000256" key="6">
    <source>
        <dbReference type="ARBA" id="ARBA00023136"/>
    </source>
</evidence>
<dbReference type="STRING" id="888268.A0A1E5UU36"/>
<evidence type="ECO:0000256" key="2">
    <source>
        <dbReference type="ARBA" id="ARBA00022527"/>
    </source>
</evidence>
<evidence type="ECO:0000256" key="5">
    <source>
        <dbReference type="ARBA" id="ARBA00022989"/>
    </source>
</evidence>
<dbReference type="PANTHER" id="PTHR27009">
    <property type="entry name" value="RUST RESISTANCE KINASE LR10-RELATED"/>
    <property type="match status" value="1"/>
</dbReference>
<dbReference type="AlphaFoldDB" id="A0A1E5UU36"/>
<keyword evidence="6" id="KW-0472">Membrane</keyword>
<dbReference type="Proteomes" id="UP000095767">
    <property type="component" value="Unassembled WGS sequence"/>
</dbReference>
<comment type="caution">
    <text evidence="8">The sequence shown here is derived from an EMBL/GenBank/DDBJ whole genome shotgun (WGS) entry which is preliminary data.</text>
</comment>
<keyword evidence="9" id="KW-1185">Reference proteome</keyword>
<gene>
    <name evidence="8" type="ORF">BAE44_0022667</name>
</gene>
<dbReference type="GO" id="GO:0004674">
    <property type="term" value="F:protein serine/threonine kinase activity"/>
    <property type="evidence" value="ECO:0007669"/>
    <property type="project" value="UniProtKB-KW"/>
</dbReference>
<dbReference type="GO" id="GO:0016020">
    <property type="term" value="C:membrane"/>
    <property type="evidence" value="ECO:0007669"/>
    <property type="project" value="UniProtKB-SubCell"/>
</dbReference>
<organism evidence="8 9">
    <name type="scientific">Dichanthelium oligosanthes</name>
    <dbReference type="NCBI Taxonomy" id="888268"/>
    <lineage>
        <taxon>Eukaryota</taxon>
        <taxon>Viridiplantae</taxon>
        <taxon>Streptophyta</taxon>
        <taxon>Embryophyta</taxon>
        <taxon>Tracheophyta</taxon>
        <taxon>Spermatophyta</taxon>
        <taxon>Magnoliopsida</taxon>
        <taxon>Liliopsida</taxon>
        <taxon>Poales</taxon>
        <taxon>Poaceae</taxon>
        <taxon>PACMAD clade</taxon>
        <taxon>Panicoideae</taxon>
        <taxon>Panicodae</taxon>
        <taxon>Paniceae</taxon>
        <taxon>Dichantheliinae</taxon>
        <taxon>Dichanthelium</taxon>
    </lineage>
</organism>
<keyword evidence="5" id="KW-1133">Transmembrane helix</keyword>
<keyword evidence="7" id="KW-0325">Glycoprotein</keyword>
<evidence type="ECO:0000313" key="9">
    <source>
        <dbReference type="Proteomes" id="UP000095767"/>
    </source>
</evidence>
<keyword evidence="3" id="KW-0812">Transmembrane</keyword>
<accession>A0A1E5UU36</accession>
<name>A0A1E5UU36_9POAL</name>
<dbReference type="OrthoDB" id="673708at2759"/>
<sequence length="51" mass="5886">MHELEKKLCIVGLWCIQMKPHDRPTMDGLIEMLEAGVDGVQMPPRPFFCDE</sequence>